<dbReference type="Gene3D" id="3.50.80.20">
    <property type="entry name" value="D-Ala-D-Ala carboxypeptidase C, peptidase S13"/>
    <property type="match status" value="1"/>
</dbReference>
<dbReference type="Gene3D" id="3.40.710.10">
    <property type="entry name" value="DD-peptidase/beta-lactamase superfamily"/>
    <property type="match status" value="2"/>
</dbReference>
<evidence type="ECO:0000256" key="2">
    <source>
        <dbReference type="ARBA" id="ARBA00022801"/>
    </source>
</evidence>
<dbReference type="Proteomes" id="UP000198312">
    <property type="component" value="Chromosome"/>
</dbReference>
<dbReference type="GO" id="GO:0006508">
    <property type="term" value="P:proteolysis"/>
    <property type="evidence" value="ECO:0007669"/>
    <property type="project" value="InterPro"/>
</dbReference>
<keyword evidence="3" id="KW-0121">Carboxypeptidase</keyword>
<dbReference type="PANTHER" id="PTHR30023:SF0">
    <property type="entry name" value="PENICILLIN-SENSITIVE CARBOXYPEPTIDASE A"/>
    <property type="match status" value="1"/>
</dbReference>
<evidence type="ECO:0000313" key="3">
    <source>
        <dbReference type="EMBL" id="ASK64452.1"/>
    </source>
</evidence>
<dbReference type="PANTHER" id="PTHR30023">
    <property type="entry name" value="D-ALANYL-D-ALANINE CARBOXYPEPTIDASE"/>
    <property type="match status" value="1"/>
</dbReference>
<gene>
    <name evidence="3" type="primary">dacB</name>
    <name evidence="3" type="ORF">CFK37_17040</name>
</gene>
<dbReference type="AlphaFoldDB" id="A0A220U922"/>
<dbReference type="EMBL" id="CP022315">
    <property type="protein sequence ID" value="ASK64452.1"/>
    <property type="molecule type" value="Genomic_DNA"/>
</dbReference>
<keyword evidence="2" id="KW-0378">Hydrolase</keyword>
<dbReference type="SUPFAM" id="SSF56601">
    <property type="entry name" value="beta-lactamase/transpeptidase-like"/>
    <property type="match status" value="1"/>
</dbReference>
<name>A0A220U922_9BACI</name>
<dbReference type="NCBIfam" id="TIGR00666">
    <property type="entry name" value="PBP4"/>
    <property type="match status" value="1"/>
</dbReference>
<reference evidence="3 4" key="1">
    <citation type="submission" date="2017-07" db="EMBL/GenBank/DDBJ databases">
        <title>Virgibacillus sp. LM2416.</title>
        <authorList>
            <person name="Tak E.J."/>
            <person name="Bae J.-W."/>
        </authorList>
    </citation>
    <scope>NUCLEOTIDE SEQUENCE [LARGE SCALE GENOMIC DNA]</scope>
    <source>
        <strain evidence="3 4">LM2416</strain>
    </source>
</reference>
<dbReference type="KEGG" id="vil:CFK37_17040"/>
<comment type="similarity">
    <text evidence="1">Belongs to the peptidase S13 family.</text>
</comment>
<protein>
    <submittedName>
        <fullName evidence="3">D-alanyl-D-alanine carboxypeptidase/D-alanyl-D-alanine-endopeptidase</fullName>
    </submittedName>
</protein>
<dbReference type="InterPro" id="IPR000667">
    <property type="entry name" value="Peptidase_S13"/>
</dbReference>
<accession>A0A220U922</accession>
<dbReference type="GO" id="GO:0000270">
    <property type="term" value="P:peptidoglycan metabolic process"/>
    <property type="evidence" value="ECO:0007669"/>
    <property type="project" value="TreeGrafter"/>
</dbReference>
<keyword evidence="3" id="KW-0645">Protease</keyword>
<keyword evidence="4" id="KW-1185">Reference proteome</keyword>
<dbReference type="PRINTS" id="PR00922">
    <property type="entry name" value="DADACBPTASE3"/>
</dbReference>
<dbReference type="OrthoDB" id="9802627at2"/>
<dbReference type="InterPro" id="IPR012338">
    <property type="entry name" value="Beta-lactam/transpept-like"/>
</dbReference>
<dbReference type="GO" id="GO:0004185">
    <property type="term" value="F:serine-type carboxypeptidase activity"/>
    <property type="evidence" value="ECO:0007669"/>
    <property type="project" value="InterPro"/>
</dbReference>
<organism evidence="3 4">
    <name type="scientific">Virgibacillus phasianinus</name>
    <dbReference type="NCBI Taxonomy" id="2017483"/>
    <lineage>
        <taxon>Bacteria</taxon>
        <taxon>Bacillati</taxon>
        <taxon>Bacillota</taxon>
        <taxon>Bacilli</taxon>
        <taxon>Bacillales</taxon>
        <taxon>Bacillaceae</taxon>
        <taxon>Virgibacillus</taxon>
    </lineage>
</organism>
<evidence type="ECO:0000313" key="4">
    <source>
        <dbReference type="Proteomes" id="UP000198312"/>
    </source>
</evidence>
<proteinExistence type="inferred from homology"/>
<evidence type="ECO:0000256" key="1">
    <source>
        <dbReference type="ARBA" id="ARBA00006096"/>
    </source>
</evidence>
<dbReference type="Pfam" id="PF02113">
    <property type="entry name" value="Peptidase_S13"/>
    <property type="match status" value="1"/>
</dbReference>
<sequence>MKEENGMDESSIPAKAAANTGSLEKQLDSYLESEPNLEGAIIGISIRSAATGDLLYQHNADTRLHPASNMKLFTAASALSTLGADHTFTTEVLRGGQVNGGTLYGDLYLKGKGDPTLLPEDFADFAKTISESGINKISGNIIADDTWYDNIRVSPDLIWDDEQFYYGAQISALTVSPDKDYNAGSVNVSVTPGKPGEKPEITVSPKTDYVDIVNTAKTIASGEEEDIEVGREHGTNVITIDGTIPADTKPLEESMAVWEPTDYALNLFKKALVNQGISWTGDIKTGKTPDDAEILLSHESMPLSELLLPFMKLSNNVHAETLVKEMGKVVKGEGSFEKGLEVIEEQLLNFGLNIETLKLRDGSGISSSNLIPPNEISKLLYAIQKEKWYTTYIHSLPVAGAEERLVGGTLQDRMEDIADHARVQAKTGTIQSVSSLSGYLNTRESETVIFSIVINHLLDEDDGKGIEDKIVSILANE</sequence>